<keyword evidence="3 9" id="KW-0812">Transmembrane</keyword>
<keyword evidence="4 9" id="KW-1133">Transmembrane helix</keyword>
<evidence type="ECO:0000256" key="3">
    <source>
        <dbReference type="ARBA" id="ARBA00022692"/>
    </source>
</evidence>
<dbReference type="KEGG" id="dru:Desru_0193"/>
<dbReference type="RefSeq" id="WP_013840274.1">
    <property type="nucleotide sequence ID" value="NC_015589.1"/>
</dbReference>
<dbReference type="AlphaFoldDB" id="F6DMT4"/>
<evidence type="ECO:0000256" key="6">
    <source>
        <dbReference type="ARBA" id="ARBA00023306"/>
    </source>
</evidence>
<sequence length="148" mass="16662">MISADKGKVAELKLHQKNKEPAPKHRRNRGGTRLILFVCLAVVGYMIFSLGSQISYLHAMQTNVETIQGQMEELKQKNTALREEIKKIKSDAYVEQVAREQLGLVKPGETLVVPTQSPEAAGSQEMPKTPETNKQENPFNVRDKNIYD</sequence>
<dbReference type="EMBL" id="CP002780">
    <property type="protein sequence ID" value="AEG58492.1"/>
    <property type="molecule type" value="Genomic_DNA"/>
</dbReference>
<organism evidence="10 11">
    <name type="scientific">Desulforamulus ruminis (strain ATCC 23193 / DSM 2154 / NCIMB 8452 / DL)</name>
    <name type="common">Desulfotomaculum ruminis</name>
    <dbReference type="NCBI Taxonomy" id="696281"/>
    <lineage>
        <taxon>Bacteria</taxon>
        <taxon>Bacillati</taxon>
        <taxon>Bacillota</taxon>
        <taxon>Clostridia</taxon>
        <taxon>Eubacteriales</taxon>
        <taxon>Peptococcaceae</taxon>
        <taxon>Desulforamulus</taxon>
    </lineage>
</organism>
<evidence type="ECO:0000313" key="10">
    <source>
        <dbReference type="EMBL" id="AEG58492.1"/>
    </source>
</evidence>
<protein>
    <submittedName>
        <fullName evidence="10">Septum formation initiator</fullName>
    </submittedName>
</protein>
<dbReference type="OrthoDB" id="9815382at2"/>
<dbReference type="Proteomes" id="UP000009234">
    <property type="component" value="Chromosome"/>
</dbReference>
<dbReference type="InterPro" id="IPR023081">
    <property type="entry name" value="Cell_div_FtsB"/>
</dbReference>
<feature type="region of interest" description="Disordered" evidence="8">
    <location>
        <begin position="110"/>
        <end position="148"/>
    </location>
</feature>
<feature type="transmembrane region" description="Helical" evidence="9">
    <location>
        <begin position="34"/>
        <end position="56"/>
    </location>
</feature>
<evidence type="ECO:0000256" key="8">
    <source>
        <dbReference type="SAM" id="MobiDB-lite"/>
    </source>
</evidence>
<keyword evidence="7" id="KW-0175">Coiled coil</keyword>
<dbReference type="InterPro" id="IPR007060">
    <property type="entry name" value="FtsL/DivIC"/>
</dbReference>
<dbReference type="PANTHER" id="PTHR37485:SF1">
    <property type="entry name" value="CELL DIVISION PROTEIN FTSB"/>
    <property type="match status" value="1"/>
</dbReference>
<evidence type="ECO:0000256" key="2">
    <source>
        <dbReference type="ARBA" id="ARBA00022618"/>
    </source>
</evidence>
<evidence type="ECO:0000256" key="5">
    <source>
        <dbReference type="ARBA" id="ARBA00023136"/>
    </source>
</evidence>
<dbReference type="eggNOG" id="COG2919">
    <property type="taxonomic scope" value="Bacteria"/>
</dbReference>
<evidence type="ECO:0000256" key="9">
    <source>
        <dbReference type="SAM" id="Phobius"/>
    </source>
</evidence>
<name>F6DMT4_DESRL</name>
<dbReference type="GO" id="GO:0043093">
    <property type="term" value="P:FtsZ-dependent cytokinesis"/>
    <property type="evidence" value="ECO:0007669"/>
    <property type="project" value="TreeGrafter"/>
</dbReference>
<feature type="coiled-coil region" evidence="7">
    <location>
        <begin position="57"/>
        <end position="91"/>
    </location>
</feature>
<dbReference type="HOGENOM" id="CLU_134863_4_0_9"/>
<dbReference type="STRING" id="696281.Desru_0193"/>
<dbReference type="PANTHER" id="PTHR37485">
    <property type="entry name" value="CELL DIVISION PROTEIN FTSB"/>
    <property type="match status" value="1"/>
</dbReference>
<evidence type="ECO:0000256" key="7">
    <source>
        <dbReference type="SAM" id="Coils"/>
    </source>
</evidence>
<keyword evidence="11" id="KW-1185">Reference proteome</keyword>
<gene>
    <name evidence="10" type="ordered locus">Desru_0193</name>
</gene>
<dbReference type="Pfam" id="PF04977">
    <property type="entry name" value="DivIC"/>
    <property type="match status" value="1"/>
</dbReference>
<evidence type="ECO:0000256" key="1">
    <source>
        <dbReference type="ARBA" id="ARBA00022475"/>
    </source>
</evidence>
<reference evidence="11" key="1">
    <citation type="submission" date="2011-05" db="EMBL/GenBank/DDBJ databases">
        <title>Complete sequence of Desulfotomaculum ruminis DSM 2154.</title>
        <authorList>
            <person name="Lucas S."/>
            <person name="Copeland A."/>
            <person name="Lapidus A."/>
            <person name="Cheng J.-F."/>
            <person name="Goodwin L."/>
            <person name="Pitluck S."/>
            <person name="Lu M."/>
            <person name="Detter J.C."/>
            <person name="Han C."/>
            <person name="Tapia R."/>
            <person name="Land M."/>
            <person name="Hauser L."/>
            <person name="Kyrpides N."/>
            <person name="Ivanova N."/>
            <person name="Mikhailova N."/>
            <person name="Pagani I."/>
            <person name="Stams A.J.M."/>
            <person name="Plugge C.M."/>
            <person name="Muyzer G."/>
            <person name="Kuever J."/>
            <person name="Parshina S.N."/>
            <person name="Ivanova A.E."/>
            <person name="Nazina T.N."/>
            <person name="Brambilla E."/>
            <person name="Spring S."/>
            <person name="Klenk H.-P."/>
            <person name="Woyke T."/>
        </authorList>
    </citation>
    <scope>NUCLEOTIDE SEQUENCE [LARGE SCALE GENOMIC DNA]</scope>
    <source>
        <strain evidence="11">ATCC 23193 / DSM 2154 / NCIB 8452 / DL</strain>
    </source>
</reference>
<keyword evidence="6" id="KW-0131">Cell cycle</keyword>
<accession>F6DMT4</accession>
<evidence type="ECO:0000313" key="11">
    <source>
        <dbReference type="Proteomes" id="UP000009234"/>
    </source>
</evidence>
<evidence type="ECO:0000256" key="4">
    <source>
        <dbReference type="ARBA" id="ARBA00022989"/>
    </source>
</evidence>
<keyword evidence="2" id="KW-0132">Cell division</keyword>
<proteinExistence type="predicted"/>
<keyword evidence="1" id="KW-1003">Cell membrane</keyword>
<reference evidence="10 11" key="2">
    <citation type="journal article" date="2012" name="Stand. Genomic Sci.">
        <title>Complete genome sequence of the sulfate-reducing firmicute Desulfotomaculum ruminis type strain (DL(T)).</title>
        <authorList>
            <person name="Spring S."/>
            <person name="Visser M."/>
            <person name="Lu M."/>
            <person name="Copeland A."/>
            <person name="Lapidus A."/>
            <person name="Lucas S."/>
            <person name="Cheng J.F."/>
            <person name="Han C."/>
            <person name="Tapia R."/>
            <person name="Goodwin L.A."/>
            <person name="Pitluck S."/>
            <person name="Ivanova N."/>
            <person name="Land M."/>
            <person name="Hauser L."/>
            <person name="Larimer F."/>
            <person name="Rohde M."/>
            <person name="Goker M."/>
            <person name="Detter J.C."/>
            <person name="Kyrpides N.C."/>
            <person name="Woyke T."/>
            <person name="Schaap P.J."/>
            <person name="Plugge C.M."/>
            <person name="Muyzer G."/>
            <person name="Kuever J."/>
            <person name="Pereira I.A."/>
            <person name="Parshina S.N."/>
            <person name="Bernier-Latmani R."/>
            <person name="Stams A.J."/>
            <person name="Klenk H.P."/>
        </authorList>
    </citation>
    <scope>NUCLEOTIDE SEQUENCE [LARGE SCALE GENOMIC DNA]</scope>
    <source>
        <strain evidence="11">ATCC 23193 / DSM 2154 / NCIB 8452 / DL</strain>
    </source>
</reference>
<dbReference type="GO" id="GO:0030428">
    <property type="term" value="C:cell septum"/>
    <property type="evidence" value="ECO:0007669"/>
    <property type="project" value="TreeGrafter"/>
</dbReference>
<keyword evidence="5 9" id="KW-0472">Membrane</keyword>